<dbReference type="PANTHER" id="PTHR33116:SF78">
    <property type="entry name" value="OS12G0587133 PROTEIN"/>
    <property type="match status" value="1"/>
</dbReference>
<reference evidence="2" key="1">
    <citation type="submission" date="2018-02" db="EMBL/GenBank/DDBJ databases">
        <authorList>
            <person name="Cohen D.B."/>
            <person name="Kent A.D."/>
        </authorList>
    </citation>
    <scope>NUCLEOTIDE SEQUENCE</scope>
</reference>
<dbReference type="AlphaFoldDB" id="A0A2N9FH23"/>
<feature type="domain" description="Reverse transcriptase zinc-binding" evidence="1">
    <location>
        <begin position="270"/>
        <end position="354"/>
    </location>
</feature>
<name>A0A2N9FH23_FAGSY</name>
<evidence type="ECO:0000313" key="2">
    <source>
        <dbReference type="EMBL" id="SPC86473.1"/>
    </source>
</evidence>
<sequence length="442" mass="50872">MNKSEMVPIGEVTGIDDLVALLSCHVGSLPLLYLGMPLGASYKALGIWNPIIEKVERRLAGWQKLYLSKGGCLTLLKSTLSSLPTYFMSLFPIPVSVANRIECLQQNFLWGGLGDVHWFHLVGCSPIWCGGLGVRHLIPFNRALLEKWFWRFRMKESHLWRRVLVAKYGVVRGGWITNKPRGSHGCSIWKHVMMGWEVFASHFSHDVGMGDRVLFWHNRWCSNRPLKETFPVLFGCSLNQDDFVASVLVSRSPGSSSDKLRWRLNGNGTFDSRSFYHALLAPVAMAFPWKMIWGVKSPRRIAFFMWIVAWDRILSCDNLRKKGFVLAGWCCMCKADDESVDHLFIHCGAARLLWSLVFRSFGVVWVLPNRVLDLLFGWQNWFGKRSSGVWNLIPSCLMWTIWRERNNRSFENKEIALDKLLETFCGVLFDWSRVWGLLLLHL</sequence>
<dbReference type="PANTHER" id="PTHR33116">
    <property type="entry name" value="REVERSE TRANSCRIPTASE ZINC-BINDING DOMAIN-CONTAINING PROTEIN-RELATED-RELATED"/>
    <property type="match status" value="1"/>
</dbReference>
<proteinExistence type="predicted"/>
<protein>
    <recommendedName>
        <fullName evidence="1">Reverse transcriptase zinc-binding domain-containing protein</fullName>
    </recommendedName>
</protein>
<dbReference type="Pfam" id="PF13966">
    <property type="entry name" value="zf-RVT"/>
    <property type="match status" value="1"/>
</dbReference>
<accession>A0A2N9FH23</accession>
<gene>
    <name evidence="2" type="ORF">FSB_LOCUS14355</name>
</gene>
<organism evidence="2">
    <name type="scientific">Fagus sylvatica</name>
    <name type="common">Beechnut</name>
    <dbReference type="NCBI Taxonomy" id="28930"/>
    <lineage>
        <taxon>Eukaryota</taxon>
        <taxon>Viridiplantae</taxon>
        <taxon>Streptophyta</taxon>
        <taxon>Embryophyta</taxon>
        <taxon>Tracheophyta</taxon>
        <taxon>Spermatophyta</taxon>
        <taxon>Magnoliopsida</taxon>
        <taxon>eudicotyledons</taxon>
        <taxon>Gunneridae</taxon>
        <taxon>Pentapetalae</taxon>
        <taxon>rosids</taxon>
        <taxon>fabids</taxon>
        <taxon>Fagales</taxon>
        <taxon>Fagaceae</taxon>
        <taxon>Fagus</taxon>
    </lineage>
</organism>
<evidence type="ECO:0000259" key="1">
    <source>
        <dbReference type="Pfam" id="PF13966"/>
    </source>
</evidence>
<dbReference type="InterPro" id="IPR026960">
    <property type="entry name" value="RVT-Znf"/>
</dbReference>
<dbReference type="EMBL" id="OIVN01000853">
    <property type="protein sequence ID" value="SPC86473.1"/>
    <property type="molecule type" value="Genomic_DNA"/>
</dbReference>